<proteinExistence type="predicted"/>
<evidence type="ECO:0000259" key="1">
    <source>
        <dbReference type="Pfam" id="PF01636"/>
    </source>
</evidence>
<dbReference type="PANTHER" id="PTHR21310:SF59">
    <property type="entry name" value="AMINOGLYCOSIDE PHOSPHOTRANSFERASE DOMAIN-CONTAINING PROTEIN"/>
    <property type="match status" value="1"/>
</dbReference>
<dbReference type="Proteomes" id="UP000266188">
    <property type="component" value="Unassembled WGS sequence"/>
</dbReference>
<dbReference type="InterPro" id="IPR002575">
    <property type="entry name" value="Aminoglycoside_PTrfase"/>
</dbReference>
<comment type="caution">
    <text evidence="2">The sequence shown here is derived from an EMBL/GenBank/DDBJ whole genome shotgun (WGS) entry which is preliminary data.</text>
</comment>
<dbReference type="EMBL" id="MVGC01000210">
    <property type="protein sequence ID" value="RJE21714.1"/>
    <property type="molecule type" value="Genomic_DNA"/>
</dbReference>
<evidence type="ECO:0000313" key="2">
    <source>
        <dbReference type="EMBL" id="RJE21714.1"/>
    </source>
</evidence>
<keyword evidence="3" id="KW-1185">Reference proteome</keyword>
<dbReference type="Pfam" id="PF01636">
    <property type="entry name" value="APH"/>
    <property type="match status" value="1"/>
</dbReference>
<dbReference type="PANTHER" id="PTHR21310">
    <property type="entry name" value="AMINOGLYCOSIDE PHOSPHOTRANSFERASE-RELATED-RELATED"/>
    <property type="match status" value="1"/>
</dbReference>
<sequence>MHLSRLDAAPAFSYMNDTTQAIMSPVQRSNAESGELNKFNSVLRLLFPCTVHIQKISSLEGHVHSLRLLTLSNGVQLMLKCSPSPTTALLRRERYLLETEARALALLAQSANPCVPQLFHYDPHGTLLGPSFLVRQYVTGSTLQEMEDLLTVDDRKDIDRHLGFLVNVIGQHVAPTFGPLEEVASGCGKKSWREAFIELFESVLRDAEDMFIHLPYAEIRREVSRLAPALEDVTLPRLVVVDLGQPSQVILDPGSKQVSGVVDFSTAVWGDVLMAEIFEDPSPAVLDGFGSRLAKDKSEITRLLL</sequence>
<evidence type="ECO:0000313" key="3">
    <source>
        <dbReference type="Proteomes" id="UP000266188"/>
    </source>
</evidence>
<feature type="domain" description="Aminoglycoside phosphotransferase" evidence="1">
    <location>
        <begin position="97"/>
        <end position="273"/>
    </location>
</feature>
<dbReference type="AlphaFoldDB" id="A0A3A2ZQZ0"/>
<dbReference type="OrthoDB" id="5210591at2759"/>
<gene>
    <name evidence="2" type="ORF">PHISCL_05954</name>
</gene>
<accession>A0A3A2ZQZ0</accession>
<name>A0A3A2ZQZ0_9EURO</name>
<protein>
    <recommendedName>
        <fullName evidence="1">Aminoglycoside phosphotransferase domain-containing protein</fullName>
    </recommendedName>
</protein>
<dbReference type="InterPro" id="IPR051678">
    <property type="entry name" value="AGP_Transferase"/>
</dbReference>
<dbReference type="InterPro" id="IPR011009">
    <property type="entry name" value="Kinase-like_dom_sf"/>
</dbReference>
<dbReference type="SUPFAM" id="SSF56112">
    <property type="entry name" value="Protein kinase-like (PK-like)"/>
    <property type="match status" value="1"/>
</dbReference>
<organism evidence="2 3">
    <name type="scientific">Aspergillus sclerotialis</name>
    <dbReference type="NCBI Taxonomy" id="2070753"/>
    <lineage>
        <taxon>Eukaryota</taxon>
        <taxon>Fungi</taxon>
        <taxon>Dikarya</taxon>
        <taxon>Ascomycota</taxon>
        <taxon>Pezizomycotina</taxon>
        <taxon>Eurotiomycetes</taxon>
        <taxon>Eurotiomycetidae</taxon>
        <taxon>Eurotiales</taxon>
        <taxon>Aspergillaceae</taxon>
        <taxon>Aspergillus</taxon>
        <taxon>Aspergillus subgen. Polypaecilum</taxon>
    </lineage>
</organism>
<reference evidence="3" key="1">
    <citation type="submission" date="2017-02" db="EMBL/GenBank/DDBJ databases">
        <authorList>
            <person name="Tafer H."/>
            <person name="Lopandic K."/>
        </authorList>
    </citation>
    <scope>NUCLEOTIDE SEQUENCE [LARGE SCALE GENOMIC DNA]</scope>
    <source>
        <strain evidence="3">CBS 366.77</strain>
    </source>
</reference>